<organism evidence="5">
    <name type="scientific">Soboliphyme baturini</name>
    <dbReference type="NCBI Taxonomy" id="241478"/>
    <lineage>
        <taxon>Eukaryota</taxon>
        <taxon>Metazoa</taxon>
        <taxon>Ecdysozoa</taxon>
        <taxon>Nematoda</taxon>
        <taxon>Enoplea</taxon>
        <taxon>Dorylaimia</taxon>
        <taxon>Dioctophymatida</taxon>
        <taxon>Dioctophymatoidea</taxon>
        <taxon>Soboliphymatidae</taxon>
        <taxon>Soboliphyme</taxon>
    </lineage>
</organism>
<dbReference type="AlphaFoldDB" id="A0A183IRV8"/>
<evidence type="ECO:0000256" key="1">
    <source>
        <dbReference type="SAM" id="MobiDB-lite"/>
    </source>
</evidence>
<dbReference type="WBParaSite" id="SBAD_0000660201-mRNA-1">
    <property type="protein sequence ID" value="SBAD_0000660201-mRNA-1"/>
    <property type="gene ID" value="SBAD_0000660201"/>
</dbReference>
<proteinExistence type="predicted"/>
<accession>A0A183IRV8</accession>
<reference evidence="5" key="1">
    <citation type="submission" date="2016-06" db="UniProtKB">
        <authorList>
            <consortium name="WormBaseParasite"/>
        </authorList>
    </citation>
    <scope>IDENTIFICATION</scope>
</reference>
<keyword evidence="4" id="KW-1185">Reference proteome</keyword>
<feature type="chain" id="PRO_5043140182" evidence="2">
    <location>
        <begin position="22"/>
        <end position="666"/>
    </location>
</feature>
<dbReference type="EMBL" id="UZAM01009681">
    <property type="protein sequence ID" value="VDP09827.1"/>
    <property type="molecule type" value="Genomic_DNA"/>
</dbReference>
<protein>
    <submittedName>
        <fullName evidence="5">TPR_REGION domain-containing protein</fullName>
    </submittedName>
</protein>
<sequence length="666" mass="75848">MSSAYFRVLLHFVFCSMQTNAMGVAENLLFSLVSFESDMENCQFRARWWPAFRNYVKGQVCIASSSLLLRKKFPVTEEIKLFSHCAVYYALALQFLRSLDLPADEQMEKWWVQNVYFCTIEAEVLLERMKMFLQSHGALCDVDTNFATAESLLSAFSLVFPSRFLSRMKKNCLSTTLSQPIVDTFPMPRHEFDRCLREFMGRSNTPDSLDRVLWIFKDFWNSQLSSLDCSDKFHGIISQLFDNLQCFPENFQHISIESISLLDIYVFLNRCVFEWPKTAEVSKLSYLPGDVLSNKWEREWYMAVLKLSRDIASGKDRVRVSDGLEVLRLRCNPEREIQLLISTVTLLDRLMMFMSKNNFDRQNIVRVSDYAVEYWKVIGRVVSSSRIPSQKIAADTYAPLTASDRDYYFQLSKYFQAVNNIFHDSNDDALKALEHLETPLALYGQYLAYKKKAEALPLGLQDSSVSTEKHSLLQKAFSSLQAFEKRIGEDIKASSCKQCGFSVDAEVIKAERTALDALLTKCSMPIVTATSTNHVEGGGARSTERGRISADNGGEGFSPASGSSQKTTADMLAEILCRVAEVYDYSVHKQSSSSSSDLKTVTDTLSATIHMWSTSMRELSQQIVEPVRQLTESNQKLVEEVLRLKVCGSDRLQATYLVTLFETLRF</sequence>
<reference evidence="3 4" key="2">
    <citation type="submission" date="2018-11" db="EMBL/GenBank/DDBJ databases">
        <authorList>
            <consortium name="Pathogen Informatics"/>
        </authorList>
    </citation>
    <scope>NUCLEOTIDE SEQUENCE [LARGE SCALE GENOMIC DNA]</scope>
</reference>
<keyword evidence="2" id="KW-0732">Signal</keyword>
<feature type="region of interest" description="Disordered" evidence="1">
    <location>
        <begin position="533"/>
        <end position="565"/>
    </location>
</feature>
<name>A0A183IRV8_9BILA</name>
<evidence type="ECO:0000313" key="3">
    <source>
        <dbReference type="EMBL" id="VDP09827.1"/>
    </source>
</evidence>
<dbReference type="Proteomes" id="UP000270296">
    <property type="component" value="Unassembled WGS sequence"/>
</dbReference>
<gene>
    <name evidence="3" type="ORF">SBAD_LOCUS6354</name>
</gene>
<evidence type="ECO:0000313" key="4">
    <source>
        <dbReference type="Proteomes" id="UP000270296"/>
    </source>
</evidence>
<evidence type="ECO:0000256" key="2">
    <source>
        <dbReference type="SAM" id="SignalP"/>
    </source>
</evidence>
<evidence type="ECO:0000313" key="5">
    <source>
        <dbReference type="WBParaSite" id="SBAD_0000660201-mRNA-1"/>
    </source>
</evidence>
<feature type="signal peptide" evidence="2">
    <location>
        <begin position="1"/>
        <end position="21"/>
    </location>
</feature>